<dbReference type="GO" id="GO:0086010">
    <property type="term" value="P:membrane depolarization during action potential"/>
    <property type="evidence" value="ECO:0007669"/>
    <property type="project" value="TreeGrafter"/>
</dbReference>
<feature type="domain" description="Ion transport" evidence="7">
    <location>
        <begin position="450"/>
        <end position="529"/>
    </location>
</feature>
<keyword evidence="2 6" id="KW-0812">Transmembrane</keyword>
<dbReference type="Gene3D" id="1.10.287.70">
    <property type="match status" value="1"/>
</dbReference>
<evidence type="ECO:0000313" key="9">
    <source>
        <dbReference type="Proteomes" id="UP001233999"/>
    </source>
</evidence>
<feature type="region of interest" description="Disordered" evidence="5">
    <location>
        <begin position="217"/>
        <end position="294"/>
    </location>
</feature>
<organism evidence="8 9">
    <name type="scientific">Diploptera punctata</name>
    <name type="common">Pacific beetle cockroach</name>
    <dbReference type="NCBI Taxonomy" id="6984"/>
    <lineage>
        <taxon>Eukaryota</taxon>
        <taxon>Metazoa</taxon>
        <taxon>Ecdysozoa</taxon>
        <taxon>Arthropoda</taxon>
        <taxon>Hexapoda</taxon>
        <taxon>Insecta</taxon>
        <taxon>Pterygota</taxon>
        <taxon>Neoptera</taxon>
        <taxon>Polyneoptera</taxon>
        <taxon>Dictyoptera</taxon>
        <taxon>Blattodea</taxon>
        <taxon>Blaberoidea</taxon>
        <taxon>Blaberidae</taxon>
        <taxon>Diplopterinae</taxon>
        <taxon>Diploptera</taxon>
    </lineage>
</organism>
<evidence type="ECO:0000256" key="4">
    <source>
        <dbReference type="ARBA" id="ARBA00023136"/>
    </source>
</evidence>
<evidence type="ECO:0000259" key="7">
    <source>
        <dbReference type="Pfam" id="PF00520"/>
    </source>
</evidence>
<keyword evidence="3 6" id="KW-1133">Transmembrane helix</keyword>
<feature type="domain" description="Ion transport" evidence="7">
    <location>
        <begin position="3"/>
        <end position="181"/>
    </location>
</feature>
<dbReference type="InterPro" id="IPR043203">
    <property type="entry name" value="VGCC_Ca_Na"/>
</dbReference>
<feature type="compositionally biased region" description="Gly residues" evidence="5">
    <location>
        <begin position="229"/>
        <end position="244"/>
    </location>
</feature>
<reference evidence="8" key="1">
    <citation type="journal article" date="2023" name="IScience">
        <title>Live-bearing cockroach genome reveals convergent evolutionary mechanisms linked to viviparity in insects and beyond.</title>
        <authorList>
            <person name="Fouks B."/>
            <person name="Harrison M.C."/>
            <person name="Mikhailova A.A."/>
            <person name="Marchal E."/>
            <person name="English S."/>
            <person name="Carruthers M."/>
            <person name="Jennings E.C."/>
            <person name="Chiamaka E.L."/>
            <person name="Frigard R.A."/>
            <person name="Pippel M."/>
            <person name="Attardo G.M."/>
            <person name="Benoit J.B."/>
            <person name="Bornberg-Bauer E."/>
            <person name="Tobe S.S."/>
        </authorList>
    </citation>
    <scope>NUCLEOTIDE SEQUENCE</scope>
    <source>
        <strain evidence="8">Stay&amp;Tobe</strain>
    </source>
</reference>
<feature type="compositionally biased region" description="Polar residues" evidence="5">
    <location>
        <begin position="250"/>
        <end position="270"/>
    </location>
</feature>
<dbReference type="InterPro" id="IPR027359">
    <property type="entry name" value="Volt_channel_dom_sf"/>
</dbReference>
<accession>A0AAD7ZEE7</accession>
<evidence type="ECO:0000256" key="5">
    <source>
        <dbReference type="SAM" id="MobiDB-lite"/>
    </source>
</evidence>
<keyword evidence="4 6" id="KW-0472">Membrane</keyword>
<feature type="region of interest" description="Disordered" evidence="5">
    <location>
        <begin position="307"/>
        <end position="371"/>
    </location>
</feature>
<dbReference type="GO" id="GO:0001518">
    <property type="term" value="C:voltage-gated sodium channel complex"/>
    <property type="evidence" value="ECO:0007669"/>
    <property type="project" value="TreeGrafter"/>
</dbReference>
<dbReference type="GO" id="GO:0005248">
    <property type="term" value="F:voltage-gated sodium channel activity"/>
    <property type="evidence" value="ECO:0007669"/>
    <property type="project" value="TreeGrafter"/>
</dbReference>
<dbReference type="EMBL" id="JASPKZ010008857">
    <property type="protein sequence ID" value="KAJ9578851.1"/>
    <property type="molecule type" value="Genomic_DNA"/>
</dbReference>
<dbReference type="Proteomes" id="UP001233999">
    <property type="component" value="Unassembled WGS sequence"/>
</dbReference>
<dbReference type="Gene3D" id="1.20.120.350">
    <property type="entry name" value="Voltage-gated potassium channels. Chain C"/>
    <property type="match status" value="1"/>
</dbReference>
<comment type="subcellular location">
    <subcellularLocation>
        <location evidence="1">Membrane</location>
        <topology evidence="1">Multi-pass membrane protein</topology>
    </subcellularLocation>
</comment>
<dbReference type="PANTHER" id="PTHR10037">
    <property type="entry name" value="VOLTAGE-GATED CATION CHANNEL CALCIUM AND SODIUM"/>
    <property type="match status" value="1"/>
</dbReference>
<gene>
    <name evidence="8" type="ORF">L9F63_004910</name>
</gene>
<feature type="transmembrane region" description="Helical" evidence="6">
    <location>
        <begin position="23"/>
        <end position="43"/>
    </location>
</feature>
<dbReference type="Pfam" id="PF00520">
    <property type="entry name" value="Ion_trans"/>
    <property type="match status" value="2"/>
</dbReference>
<evidence type="ECO:0000313" key="8">
    <source>
        <dbReference type="EMBL" id="KAJ9578851.1"/>
    </source>
</evidence>
<dbReference type="FunFam" id="1.10.287.70:FF:000089">
    <property type="entry name" value="Sodium channel protein"/>
    <property type="match status" value="1"/>
</dbReference>
<evidence type="ECO:0000256" key="3">
    <source>
        <dbReference type="ARBA" id="ARBA00022989"/>
    </source>
</evidence>
<dbReference type="InterPro" id="IPR005821">
    <property type="entry name" value="Ion_trans_dom"/>
</dbReference>
<feature type="compositionally biased region" description="Pro residues" evidence="5">
    <location>
        <begin position="275"/>
        <end position="285"/>
    </location>
</feature>
<dbReference type="SUPFAM" id="SSF81324">
    <property type="entry name" value="Voltage-gated potassium channels"/>
    <property type="match status" value="2"/>
</dbReference>
<dbReference type="GO" id="GO:0019228">
    <property type="term" value="P:neuronal action potential"/>
    <property type="evidence" value="ECO:0007669"/>
    <property type="project" value="TreeGrafter"/>
</dbReference>
<feature type="non-terminal residue" evidence="8">
    <location>
        <position position="1"/>
    </location>
</feature>
<dbReference type="AlphaFoldDB" id="A0AAD7ZEE7"/>
<proteinExistence type="predicted"/>
<keyword evidence="9" id="KW-1185">Reference proteome</keyword>
<protein>
    <recommendedName>
        <fullName evidence="7">Ion transport domain-containing protein</fullName>
    </recommendedName>
</protein>
<feature type="compositionally biased region" description="Acidic residues" evidence="5">
    <location>
        <begin position="355"/>
        <end position="366"/>
    </location>
</feature>
<comment type="caution">
    <text evidence="8">The sequence shown here is derived from an EMBL/GenBank/DDBJ whole genome shotgun (WGS) entry which is preliminary data.</text>
</comment>
<sequence>VGIQRLKTIINALLHSFKQLAEVMTLTIFCLMVFALFALQVYMGELRNKCVRKLETSNASDIEWTEWVNDEENWLMNEEDDEPVICGNVTGARHCPTGYFCLRVGENPNHGYTNFDNFLWSMLTTFQLITLDYWENVYNMVLSSCGPISVVFFTVVVFFGSFYLINLMLAVVALSYEEEAEITQEERRKDLTDHRDDSTFSFDPSKINGVLLASYSRKKTRRRKRTRGPGSGTGENGQSQGGQQGPSRSATPSPRHSGSGPCTTSPVPDTQQQNPPQPLLQPPASAPAEQHASDTLHPSNALVRHEQAKGSALMNSNSENCLPGPPLRGQLLASRHPSSNNSDSNNRESSLDDSGVVDDHEEGDVTSEDRVEPVTVALSSKEIRVIKCNGVSPGHGTQKHLYTLPSDYLSHIVVLDDLPDRNCDKCTQCCVDYDGWLRFQSGLYKVVRDPLFDLLITLCIILNTMFLAMEHHGMSESVRQALDIGNKVFTSIFTLECFLKILALSKEYFACGWNIFDLIIVSASLLDLSF</sequence>
<reference evidence="8" key="2">
    <citation type="submission" date="2023-05" db="EMBL/GenBank/DDBJ databases">
        <authorList>
            <person name="Fouks B."/>
        </authorList>
    </citation>
    <scope>NUCLEOTIDE SEQUENCE</scope>
    <source>
        <strain evidence="8">Stay&amp;Tobe</strain>
        <tissue evidence="8">Testes</tissue>
    </source>
</reference>
<evidence type="ECO:0000256" key="2">
    <source>
        <dbReference type="ARBA" id="ARBA00022692"/>
    </source>
</evidence>
<evidence type="ECO:0000256" key="6">
    <source>
        <dbReference type="SAM" id="Phobius"/>
    </source>
</evidence>
<feature type="compositionally biased region" description="Basic residues" evidence="5">
    <location>
        <begin position="217"/>
        <end position="227"/>
    </location>
</feature>
<name>A0AAD7ZEE7_DIPPU</name>
<dbReference type="PANTHER" id="PTHR10037:SF62">
    <property type="entry name" value="SODIUM CHANNEL PROTEIN 60E"/>
    <property type="match status" value="1"/>
</dbReference>
<evidence type="ECO:0000256" key="1">
    <source>
        <dbReference type="ARBA" id="ARBA00004141"/>
    </source>
</evidence>
<feature type="transmembrane region" description="Helical" evidence="6">
    <location>
        <begin position="150"/>
        <end position="176"/>
    </location>
</feature>